<protein>
    <submittedName>
        <fullName evidence="1">Uncharacterized protein</fullName>
    </submittedName>
</protein>
<gene>
    <name evidence="1" type="ORF">METZ01_LOCUS330396</name>
</gene>
<dbReference type="EMBL" id="UINC01110197">
    <property type="protein sequence ID" value="SVC77542.1"/>
    <property type="molecule type" value="Genomic_DNA"/>
</dbReference>
<proteinExistence type="predicted"/>
<name>A0A382PZL2_9ZZZZ</name>
<reference evidence="1" key="1">
    <citation type="submission" date="2018-05" db="EMBL/GenBank/DDBJ databases">
        <authorList>
            <person name="Lanie J.A."/>
            <person name="Ng W.-L."/>
            <person name="Kazmierczak K.M."/>
            <person name="Andrzejewski T.M."/>
            <person name="Davidsen T.M."/>
            <person name="Wayne K.J."/>
            <person name="Tettelin H."/>
            <person name="Glass J.I."/>
            <person name="Rusch D."/>
            <person name="Podicherti R."/>
            <person name="Tsui H.-C.T."/>
            <person name="Winkler M.E."/>
        </authorList>
    </citation>
    <scope>NUCLEOTIDE SEQUENCE</scope>
</reference>
<evidence type="ECO:0000313" key="1">
    <source>
        <dbReference type="EMBL" id="SVC77542.1"/>
    </source>
</evidence>
<accession>A0A382PZL2</accession>
<dbReference type="AlphaFoldDB" id="A0A382PZL2"/>
<organism evidence="1">
    <name type="scientific">marine metagenome</name>
    <dbReference type="NCBI Taxonomy" id="408172"/>
    <lineage>
        <taxon>unclassified sequences</taxon>
        <taxon>metagenomes</taxon>
        <taxon>ecological metagenomes</taxon>
    </lineage>
</organism>
<sequence>MKAKLLCGSMACRIRRVTQPNKFSHLIACQ</sequence>